<keyword evidence="2" id="KW-1185">Reference proteome</keyword>
<dbReference type="EMBL" id="ML735744">
    <property type="protein sequence ID" value="KAE8416956.1"/>
    <property type="molecule type" value="Genomic_DNA"/>
</dbReference>
<dbReference type="InterPro" id="IPR052896">
    <property type="entry name" value="GGT-like_enzyme"/>
</dbReference>
<proteinExistence type="predicted"/>
<dbReference type="InterPro" id="IPR043137">
    <property type="entry name" value="GGT_ssub_C"/>
</dbReference>
<accession>A0ABQ6WN16</accession>
<evidence type="ECO:0000313" key="2">
    <source>
        <dbReference type="Proteomes" id="UP000325395"/>
    </source>
</evidence>
<dbReference type="Gene3D" id="1.10.246.130">
    <property type="match status" value="1"/>
</dbReference>
<reference evidence="1 2" key="1">
    <citation type="submission" date="2019-04" db="EMBL/GenBank/DDBJ databases">
        <authorList>
            <consortium name="DOE Joint Genome Institute"/>
            <person name="Mondo S."/>
            <person name="Kjaerbolling I."/>
            <person name="Vesth T."/>
            <person name="Frisvad J.C."/>
            <person name="Nybo J.L."/>
            <person name="Theobald S."/>
            <person name="Kildgaard S."/>
            <person name="Isbrandt T."/>
            <person name="Kuo A."/>
            <person name="Sato A."/>
            <person name="Lyhne E.K."/>
            <person name="Kogle M.E."/>
            <person name="Wiebenga A."/>
            <person name="Kun R.S."/>
            <person name="Lubbers R.J."/>
            <person name="Makela M.R."/>
            <person name="Barry K."/>
            <person name="Chovatia M."/>
            <person name="Clum A."/>
            <person name="Daum C."/>
            <person name="Haridas S."/>
            <person name="He G."/>
            <person name="LaButti K."/>
            <person name="Lipzen A."/>
            <person name="Riley R."/>
            <person name="Salamov A."/>
            <person name="Simmons B.A."/>
            <person name="Magnuson J.K."/>
            <person name="Henrissat B."/>
            <person name="Mortensen U.H."/>
            <person name="Larsen T.O."/>
            <person name="Devries R.P."/>
            <person name="Grigoriev I.V."/>
            <person name="Machida M."/>
            <person name="Baker S.E."/>
            <person name="Andersen M.R."/>
            <person name="Cantor M.N."/>
            <person name="Hua S.X."/>
        </authorList>
    </citation>
    <scope>NUCLEOTIDE SEQUENCE [LARGE SCALE GENOMIC DNA]</scope>
    <source>
        <strain evidence="1 2">CBS 117616</strain>
    </source>
</reference>
<evidence type="ECO:0000313" key="1">
    <source>
        <dbReference type="EMBL" id="KAE8416956.1"/>
    </source>
</evidence>
<dbReference type="Gene3D" id="3.60.20.40">
    <property type="match status" value="1"/>
</dbReference>
<protein>
    <submittedName>
        <fullName evidence="1">Gamma-glutamyltranspeptidase</fullName>
    </submittedName>
</protein>
<organism evidence="1 2">
    <name type="scientific">Aspergillus pseudocaelatus</name>
    <dbReference type="NCBI Taxonomy" id="1825620"/>
    <lineage>
        <taxon>Eukaryota</taxon>
        <taxon>Fungi</taxon>
        <taxon>Dikarya</taxon>
        <taxon>Ascomycota</taxon>
        <taxon>Pezizomycotina</taxon>
        <taxon>Eurotiomycetes</taxon>
        <taxon>Eurotiomycetidae</taxon>
        <taxon>Eurotiales</taxon>
        <taxon>Aspergillaceae</taxon>
        <taxon>Aspergillus</taxon>
        <taxon>Aspergillus subgen. Circumdati</taxon>
    </lineage>
</organism>
<dbReference type="PANTHER" id="PTHR43881">
    <property type="entry name" value="GAMMA-GLUTAMYLTRANSPEPTIDASE (AFU_ORTHOLOGUE AFUA_4G13580)"/>
    <property type="match status" value="1"/>
</dbReference>
<dbReference type="Pfam" id="PF01019">
    <property type="entry name" value="G_glu_transpept"/>
    <property type="match status" value="1"/>
</dbReference>
<dbReference type="SUPFAM" id="SSF56235">
    <property type="entry name" value="N-terminal nucleophile aminohydrolases (Ntn hydrolases)"/>
    <property type="match status" value="1"/>
</dbReference>
<dbReference type="InterPro" id="IPR029055">
    <property type="entry name" value="Ntn_hydrolases_N"/>
</dbReference>
<dbReference type="PANTHER" id="PTHR43881:SF1">
    <property type="entry name" value="GAMMA-GLUTAMYLTRANSPEPTIDASE (AFU_ORTHOLOGUE AFUA_4G13580)"/>
    <property type="match status" value="1"/>
</dbReference>
<dbReference type="InterPro" id="IPR043138">
    <property type="entry name" value="GGT_lsub"/>
</dbReference>
<gene>
    <name evidence="1" type="ORF">BDV36DRAFT_258376</name>
</gene>
<sequence>MFCLFYDAKTKKVQSLNGSGRYPANATLEKIRTDLNVGPNDAGTIPMKSVHAVTTPGAAAGWVDTIEKFGSGKLSLEQILLPAIELGENGFPVSELSSFFWREGESLLRQASPNAHEMLKPDQKAKDGVRAPLPGEILKNPTLAQTFRLLAANGKKGFYEGRVAEELVRVVQDLGGYLTLDDLKYHAETGTQETEAISLKFSGQSIAEKQTAGTDGEDNQGVEIWEHPPNGQGIVALMALGILEELEKMGKIPKFTEAQHNSAEYLHAVIESLRIAFADASWWVTDPDVEKVPTSELISPAYLAERAKLFNPDKATDILDHGSPAHNHCDTVYFAVTDKEGNGISFINSNYAGFGSGIIPKGCGFTLQNRGANFSLVPGHPNALAPRKRPYHTIIPAMITNVSDGSLHSVYGVMGGFMQPQGHVQVLLNMLAFNYHPQAALDSPRICIAAGSPELGKPVDRSVYVEEGISDEAVEGLKRLGHQVKVLEGWERGMFGRGQIIRCHYDEGQLVYSAGSDQRGDGMAIPVL</sequence>
<name>A0ABQ6WN16_9EURO</name>
<dbReference type="Proteomes" id="UP000325395">
    <property type="component" value="Unassembled WGS sequence"/>
</dbReference>
<dbReference type="PRINTS" id="PR01210">
    <property type="entry name" value="GGTRANSPTASE"/>
</dbReference>